<protein>
    <recommendedName>
        <fullName evidence="8">DDE Tnp4 domain-containing protein</fullName>
    </recommendedName>
</protein>
<keyword evidence="10" id="KW-1185">Reference proteome</keyword>
<dbReference type="GO" id="GO:0016787">
    <property type="term" value="F:hydrolase activity"/>
    <property type="evidence" value="ECO:0007669"/>
    <property type="project" value="UniProtKB-KW"/>
</dbReference>
<dbReference type="PANTHER" id="PTHR22930:SF85">
    <property type="entry name" value="GH03217P-RELATED"/>
    <property type="match status" value="1"/>
</dbReference>
<dbReference type="EMBL" id="WIXP02000002">
    <property type="protein sequence ID" value="KAF6214321.1"/>
    <property type="molecule type" value="Genomic_DNA"/>
</dbReference>
<keyword evidence="4" id="KW-0540">Nuclease</keyword>
<dbReference type="InterPro" id="IPR027806">
    <property type="entry name" value="HARBI1_dom"/>
</dbReference>
<keyword evidence="6" id="KW-0378">Hydrolase</keyword>
<dbReference type="Pfam" id="PF13359">
    <property type="entry name" value="DDE_Tnp_4"/>
    <property type="match status" value="1"/>
</dbReference>
<evidence type="ECO:0000256" key="6">
    <source>
        <dbReference type="ARBA" id="ARBA00022801"/>
    </source>
</evidence>
<dbReference type="Proteomes" id="UP000466442">
    <property type="component" value="Unassembled WGS sequence"/>
</dbReference>
<dbReference type="GO" id="GO:0005634">
    <property type="term" value="C:nucleus"/>
    <property type="evidence" value="ECO:0007669"/>
    <property type="project" value="UniProtKB-SubCell"/>
</dbReference>
<feature type="domain" description="DDE Tnp4" evidence="8">
    <location>
        <begin position="155"/>
        <end position="305"/>
    </location>
</feature>
<dbReference type="InterPro" id="IPR045249">
    <property type="entry name" value="HARBI1-like"/>
</dbReference>
<name>A0A8S9Y184_APOLU</name>
<keyword evidence="5" id="KW-0479">Metal-binding</keyword>
<evidence type="ECO:0000256" key="1">
    <source>
        <dbReference type="ARBA" id="ARBA00001968"/>
    </source>
</evidence>
<dbReference type="PANTHER" id="PTHR22930">
    <property type="match status" value="1"/>
</dbReference>
<gene>
    <name evidence="9" type="ORF">GE061_009061</name>
</gene>
<evidence type="ECO:0000256" key="7">
    <source>
        <dbReference type="ARBA" id="ARBA00023242"/>
    </source>
</evidence>
<dbReference type="AlphaFoldDB" id="A0A8S9Y184"/>
<evidence type="ECO:0000256" key="4">
    <source>
        <dbReference type="ARBA" id="ARBA00022722"/>
    </source>
</evidence>
<evidence type="ECO:0000256" key="3">
    <source>
        <dbReference type="ARBA" id="ARBA00006958"/>
    </source>
</evidence>
<comment type="caution">
    <text evidence="9">The sequence shown here is derived from an EMBL/GenBank/DDBJ whole genome shotgun (WGS) entry which is preliminary data.</text>
</comment>
<evidence type="ECO:0000313" key="9">
    <source>
        <dbReference type="EMBL" id="KAF6214321.1"/>
    </source>
</evidence>
<dbReference type="OrthoDB" id="6609348at2759"/>
<keyword evidence="7" id="KW-0539">Nucleus</keyword>
<comment type="subcellular location">
    <subcellularLocation>
        <location evidence="2">Nucleus</location>
    </subcellularLocation>
</comment>
<comment type="similarity">
    <text evidence="3">Belongs to the HARBI1 family.</text>
</comment>
<comment type="cofactor">
    <cofactor evidence="1">
        <name>a divalent metal cation</name>
        <dbReference type="ChEBI" id="CHEBI:60240"/>
    </cofactor>
</comment>
<dbReference type="GO" id="GO:0004518">
    <property type="term" value="F:nuclease activity"/>
    <property type="evidence" value="ECO:0007669"/>
    <property type="project" value="UniProtKB-KW"/>
</dbReference>
<evidence type="ECO:0000313" key="10">
    <source>
        <dbReference type="Proteomes" id="UP000466442"/>
    </source>
</evidence>
<sequence length="355" mass="40241">MSAFDSDDEEEIGLLMEGGVRPKNENYLRDTVSQYTDTQFREHFRLSRGVAAYLTQIYAASPAYQENSTGGNGKLGAYEQVLIFLWFAGHQTASFRDVADRFNITISSLFRVNIRLIHFISGLAEEVIRWPSRQEQTTIEASFRRKGFPGVVGAIDGTHVRIDKPAVDPDSYCNRKKYFSVQMQAVCDHQGKIRSVFIGFPGSVHDARVFTRSDFGVNIAAMCGNYIVLGDSAYPCLRNLITPFKDFGRLTRSHKRFNKTLSSCRSVIEHCFGMLKQRFRQLYHCKLRSMENIAHFIRACCVLHNLAVDDNPELTFADPDISEVGDEEVLGHREDEDIPDSSEGVAYRNYLLAAF</sequence>
<proteinExistence type="inferred from homology"/>
<accession>A0A8S9Y184</accession>
<evidence type="ECO:0000259" key="8">
    <source>
        <dbReference type="Pfam" id="PF13359"/>
    </source>
</evidence>
<organism evidence="9 10">
    <name type="scientific">Apolygus lucorum</name>
    <name type="common">Small green plant bug</name>
    <name type="synonym">Lygocoris lucorum</name>
    <dbReference type="NCBI Taxonomy" id="248454"/>
    <lineage>
        <taxon>Eukaryota</taxon>
        <taxon>Metazoa</taxon>
        <taxon>Ecdysozoa</taxon>
        <taxon>Arthropoda</taxon>
        <taxon>Hexapoda</taxon>
        <taxon>Insecta</taxon>
        <taxon>Pterygota</taxon>
        <taxon>Neoptera</taxon>
        <taxon>Paraneoptera</taxon>
        <taxon>Hemiptera</taxon>
        <taxon>Heteroptera</taxon>
        <taxon>Panheteroptera</taxon>
        <taxon>Cimicomorpha</taxon>
        <taxon>Miridae</taxon>
        <taxon>Mirini</taxon>
        <taxon>Apolygus</taxon>
    </lineage>
</organism>
<evidence type="ECO:0000256" key="5">
    <source>
        <dbReference type="ARBA" id="ARBA00022723"/>
    </source>
</evidence>
<evidence type="ECO:0000256" key="2">
    <source>
        <dbReference type="ARBA" id="ARBA00004123"/>
    </source>
</evidence>
<dbReference type="GO" id="GO:0046872">
    <property type="term" value="F:metal ion binding"/>
    <property type="evidence" value="ECO:0007669"/>
    <property type="project" value="UniProtKB-KW"/>
</dbReference>
<reference evidence="9" key="1">
    <citation type="journal article" date="2021" name="Mol. Ecol. Resour.">
        <title>Apolygus lucorum genome provides insights into omnivorousness and mesophyll feeding.</title>
        <authorList>
            <person name="Liu Y."/>
            <person name="Liu H."/>
            <person name="Wang H."/>
            <person name="Huang T."/>
            <person name="Liu B."/>
            <person name="Yang B."/>
            <person name="Yin L."/>
            <person name="Li B."/>
            <person name="Zhang Y."/>
            <person name="Zhang S."/>
            <person name="Jiang F."/>
            <person name="Zhang X."/>
            <person name="Ren Y."/>
            <person name="Wang B."/>
            <person name="Wang S."/>
            <person name="Lu Y."/>
            <person name="Wu K."/>
            <person name="Fan W."/>
            <person name="Wang G."/>
        </authorList>
    </citation>
    <scope>NUCLEOTIDE SEQUENCE</scope>
    <source>
        <strain evidence="9">12Hb</strain>
    </source>
</reference>